<gene>
    <name evidence="1" type="ORF">CLO192961_LOCUS470025</name>
</gene>
<reference evidence="1 2" key="1">
    <citation type="submission" date="2019-06" db="EMBL/GenBank/DDBJ databases">
        <authorList>
            <person name="Broberg M."/>
        </authorList>
    </citation>
    <scope>NUCLEOTIDE SEQUENCE [LARGE SCALE GENOMIC DNA]</scope>
</reference>
<keyword evidence="2" id="KW-1185">Reference proteome</keyword>
<organism evidence="1 2">
    <name type="scientific">Bionectria ochroleuca</name>
    <name type="common">Gliocladium roseum</name>
    <dbReference type="NCBI Taxonomy" id="29856"/>
    <lineage>
        <taxon>Eukaryota</taxon>
        <taxon>Fungi</taxon>
        <taxon>Dikarya</taxon>
        <taxon>Ascomycota</taxon>
        <taxon>Pezizomycotina</taxon>
        <taxon>Sordariomycetes</taxon>
        <taxon>Hypocreomycetidae</taxon>
        <taxon>Hypocreales</taxon>
        <taxon>Bionectriaceae</taxon>
        <taxon>Clonostachys</taxon>
    </lineage>
</organism>
<accession>A0ABY6V0Y8</accession>
<proteinExistence type="predicted"/>
<evidence type="ECO:0008006" key="3">
    <source>
        <dbReference type="Google" id="ProtNLM"/>
    </source>
</evidence>
<protein>
    <recommendedName>
        <fullName evidence="3">Arrestin C-terminal-like domain-containing protein</fullName>
    </recommendedName>
</protein>
<name>A0ABY6V0Y8_BIOOC</name>
<dbReference type="Proteomes" id="UP000766486">
    <property type="component" value="Unassembled WGS sequence"/>
</dbReference>
<evidence type="ECO:0000313" key="1">
    <source>
        <dbReference type="EMBL" id="VUC37412.1"/>
    </source>
</evidence>
<sequence>MPPVPNTCTPDLGIRLNREDCIYRPGETIVGWVYRTSNIASEAAVKVSLHGASRTRMRSGVRWADKYQGQFDIFQGDKNRQNVFQGPLYIGKGDNGEEKGQEWPFAFKLPTHVDFSWVADKKYGREYFKPIGGAIGKEPLPGSFEMSDGDYNEGLVEYYLRATFELQNRGKPESQGAILPIRIVASAPEKAASDVDNSLHLSKSTMSVTISDLSLTQSEPKPQLSTSQKVKNMLRSSSTGTHIKCELQTWAPTVLQIDDPKPLSFLLHAEITWPKMSQLTEQMAPTVRVVFVEVGIESVVDIKTETTFGSIDDCLKSYKSLTKHITSSHISDITIPSAEKLPPIDIGHAVDIRLHSSSLSDTLSHSFSICNIKAEHILHWRIECEIEGRSCKTSGSQPIVILPPPVDRQSGSDLVAKLPSYQYAVATAAPMYEMEG</sequence>
<evidence type="ECO:0000313" key="2">
    <source>
        <dbReference type="Proteomes" id="UP000766486"/>
    </source>
</evidence>
<comment type="caution">
    <text evidence="1">The sequence shown here is derived from an EMBL/GenBank/DDBJ whole genome shotgun (WGS) entry which is preliminary data.</text>
</comment>
<dbReference type="InterPro" id="IPR014752">
    <property type="entry name" value="Arrestin-like_C"/>
</dbReference>
<dbReference type="Gene3D" id="2.60.40.640">
    <property type="match status" value="1"/>
</dbReference>
<dbReference type="EMBL" id="CABFNS010000963">
    <property type="protein sequence ID" value="VUC37412.1"/>
    <property type="molecule type" value="Genomic_DNA"/>
</dbReference>